<sequence>MEELRRIDKKKSASMAFRVLFFTGLVNGIGYTWLRLGGYPVAGGVFYIVSLGVGLVILVVGLMRQDRNSSHYGYKAGLIVIVGFTMLLPYFFYEAVKPSPVLQKDGSLLLGNAQETRLPLVLLDKVEYWDSLPEIKRRVGGSSLLWANKGLFEVAGVGRCYLYLDTRNAECCYLHFRNGVTVFCNYPDSSRTRSLHKAFQACLE</sequence>
<keyword evidence="1" id="KW-1133">Transmembrane helix</keyword>
<name>A0A9D9DWW8_9BACT</name>
<feature type="transmembrane region" description="Helical" evidence="1">
    <location>
        <begin position="12"/>
        <end position="33"/>
    </location>
</feature>
<evidence type="ECO:0000313" key="3">
    <source>
        <dbReference type="Proteomes" id="UP000823612"/>
    </source>
</evidence>
<comment type="caution">
    <text evidence="2">The sequence shown here is derived from an EMBL/GenBank/DDBJ whole genome shotgun (WGS) entry which is preliminary data.</text>
</comment>
<protein>
    <recommendedName>
        <fullName evidence="4">Bacterial Pleckstrin homology domain-containing protein</fullName>
    </recommendedName>
</protein>
<gene>
    <name evidence="2" type="ORF">IAB08_10205</name>
</gene>
<proteinExistence type="predicted"/>
<reference evidence="2" key="1">
    <citation type="submission" date="2020-10" db="EMBL/GenBank/DDBJ databases">
        <authorList>
            <person name="Gilroy R."/>
        </authorList>
    </citation>
    <scope>NUCLEOTIDE SEQUENCE</scope>
    <source>
        <strain evidence="2">2889</strain>
    </source>
</reference>
<feature type="transmembrane region" description="Helical" evidence="1">
    <location>
        <begin position="72"/>
        <end position="93"/>
    </location>
</feature>
<organism evidence="2 3">
    <name type="scientific">Candidatus Pullibacteroides excrementavium</name>
    <dbReference type="NCBI Taxonomy" id="2840905"/>
    <lineage>
        <taxon>Bacteria</taxon>
        <taxon>Pseudomonadati</taxon>
        <taxon>Bacteroidota</taxon>
        <taxon>Bacteroidia</taxon>
        <taxon>Bacteroidales</taxon>
        <taxon>Candidatus Pullibacteroides</taxon>
    </lineage>
</organism>
<accession>A0A9D9DWW8</accession>
<feature type="transmembrane region" description="Helical" evidence="1">
    <location>
        <begin position="39"/>
        <end position="60"/>
    </location>
</feature>
<dbReference type="AlphaFoldDB" id="A0A9D9DWW8"/>
<reference evidence="2" key="2">
    <citation type="journal article" date="2021" name="PeerJ">
        <title>Extensive microbial diversity within the chicken gut microbiome revealed by metagenomics and culture.</title>
        <authorList>
            <person name="Gilroy R."/>
            <person name="Ravi A."/>
            <person name="Getino M."/>
            <person name="Pursley I."/>
            <person name="Horton D.L."/>
            <person name="Alikhan N.F."/>
            <person name="Baker D."/>
            <person name="Gharbi K."/>
            <person name="Hall N."/>
            <person name="Watson M."/>
            <person name="Adriaenssens E.M."/>
            <person name="Foster-Nyarko E."/>
            <person name="Jarju S."/>
            <person name="Secka A."/>
            <person name="Antonio M."/>
            <person name="Oren A."/>
            <person name="Chaudhuri R.R."/>
            <person name="La Ragione R."/>
            <person name="Hildebrand F."/>
            <person name="Pallen M.J."/>
        </authorList>
    </citation>
    <scope>NUCLEOTIDE SEQUENCE</scope>
    <source>
        <strain evidence="2">2889</strain>
    </source>
</reference>
<dbReference type="Proteomes" id="UP000823612">
    <property type="component" value="Unassembled WGS sequence"/>
</dbReference>
<keyword evidence="1" id="KW-0812">Transmembrane</keyword>
<dbReference type="EMBL" id="JADIMZ010000161">
    <property type="protein sequence ID" value="MBO8433645.1"/>
    <property type="molecule type" value="Genomic_DNA"/>
</dbReference>
<evidence type="ECO:0008006" key="4">
    <source>
        <dbReference type="Google" id="ProtNLM"/>
    </source>
</evidence>
<evidence type="ECO:0000313" key="2">
    <source>
        <dbReference type="EMBL" id="MBO8433645.1"/>
    </source>
</evidence>
<keyword evidence="1" id="KW-0472">Membrane</keyword>
<evidence type="ECO:0000256" key="1">
    <source>
        <dbReference type="SAM" id="Phobius"/>
    </source>
</evidence>